<dbReference type="PANTHER" id="PTHR43479">
    <property type="entry name" value="ACREF/ENVCD OPERON REPRESSOR-RELATED"/>
    <property type="match status" value="1"/>
</dbReference>
<name>A0A7W0HM72_9BACT</name>
<protein>
    <submittedName>
        <fullName evidence="4">AcrR family transcriptional regulator</fullName>
    </submittedName>
</protein>
<dbReference type="RefSeq" id="WP_181552379.1">
    <property type="nucleotide sequence ID" value="NZ_JACDUS010000012.1"/>
</dbReference>
<dbReference type="SUPFAM" id="SSF46689">
    <property type="entry name" value="Homeodomain-like"/>
    <property type="match status" value="1"/>
</dbReference>
<dbReference type="SUPFAM" id="SSF48498">
    <property type="entry name" value="Tetracyclin repressor-like, C-terminal domain"/>
    <property type="match status" value="1"/>
</dbReference>
<dbReference type="Proteomes" id="UP000525298">
    <property type="component" value="Unassembled WGS sequence"/>
</dbReference>
<dbReference type="EMBL" id="JACDUS010000012">
    <property type="protein sequence ID" value="MBA2882756.1"/>
    <property type="molecule type" value="Genomic_DNA"/>
</dbReference>
<dbReference type="PROSITE" id="PS01081">
    <property type="entry name" value="HTH_TETR_1"/>
    <property type="match status" value="1"/>
</dbReference>
<comment type="caution">
    <text evidence="4">The sequence shown here is derived from an EMBL/GenBank/DDBJ whole genome shotgun (WGS) entry which is preliminary data.</text>
</comment>
<keyword evidence="1 2" id="KW-0238">DNA-binding</keyword>
<evidence type="ECO:0000313" key="5">
    <source>
        <dbReference type="Proteomes" id="UP000525298"/>
    </source>
</evidence>
<evidence type="ECO:0000313" key="4">
    <source>
        <dbReference type="EMBL" id="MBA2882756.1"/>
    </source>
</evidence>
<evidence type="ECO:0000256" key="2">
    <source>
        <dbReference type="PROSITE-ProRule" id="PRU00335"/>
    </source>
</evidence>
<gene>
    <name evidence="4" type="ORF">HNR65_003111</name>
</gene>
<dbReference type="InterPro" id="IPR036271">
    <property type="entry name" value="Tet_transcr_reg_TetR-rel_C_sf"/>
</dbReference>
<proteinExistence type="predicted"/>
<dbReference type="PROSITE" id="PS50977">
    <property type="entry name" value="HTH_TETR_2"/>
    <property type="match status" value="1"/>
</dbReference>
<reference evidence="4 5" key="1">
    <citation type="submission" date="2020-07" db="EMBL/GenBank/DDBJ databases">
        <title>Genomic Encyclopedia of Type Strains, Phase IV (KMG-IV): sequencing the most valuable type-strain genomes for metagenomic binning, comparative biology and taxonomic classification.</title>
        <authorList>
            <person name="Goeker M."/>
        </authorList>
    </citation>
    <scope>NUCLEOTIDE SEQUENCE [LARGE SCALE GENOMIC DNA]</scope>
    <source>
        <strain evidence="4 5">DSM 17721</strain>
    </source>
</reference>
<dbReference type="PRINTS" id="PR00455">
    <property type="entry name" value="HTHTETR"/>
</dbReference>
<dbReference type="AlphaFoldDB" id="A0A7W0HM72"/>
<dbReference type="InterPro" id="IPR023772">
    <property type="entry name" value="DNA-bd_HTH_TetR-type_CS"/>
</dbReference>
<dbReference type="PANTHER" id="PTHR43479:SF11">
    <property type="entry name" value="ACREF_ENVCD OPERON REPRESSOR-RELATED"/>
    <property type="match status" value="1"/>
</dbReference>
<dbReference type="Pfam" id="PF00440">
    <property type="entry name" value="TetR_N"/>
    <property type="match status" value="1"/>
</dbReference>
<sequence length="214" mass="24844">MGQKERRQREKMQRRTQILNAARALLLKEGFSRTSVNKISKKAELSIGSIYFYFTNKAEIFASLQQEGLEILHTYLVSETEGISDPRVQLQKGAEAYYQFSRAHKDYFDVINYFLSSPQVFFSEDVNRTIGSKGLLILEQIAGIIRQGNVQKVFDEPYPNNFAVFFWSSLHGLVQIRKLQGVIIESDDYFQFFQYSVHKLIESIKFREVTDDNA</sequence>
<evidence type="ECO:0000256" key="1">
    <source>
        <dbReference type="ARBA" id="ARBA00023125"/>
    </source>
</evidence>
<dbReference type="InterPro" id="IPR050624">
    <property type="entry name" value="HTH-type_Tx_Regulator"/>
</dbReference>
<feature type="domain" description="HTH tetR-type" evidence="3">
    <location>
        <begin position="12"/>
        <end position="72"/>
    </location>
</feature>
<dbReference type="InterPro" id="IPR009057">
    <property type="entry name" value="Homeodomain-like_sf"/>
</dbReference>
<evidence type="ECO:0000259" key="3">
    <source>
        <dbReference type="PROSITE" id="PS50977"/>
    </source>
</evidence>
<accession>A0A7W0HM72</accession>
<keyword evidence="5" id="KW-1185">Reference proteome</keyword>
<dbReference type="GO" id="GO:0003677">
    <property type="term" value="F:DNA binding"/>
    <property type="evidence" value="ECO:0007669"/>
    <property type="project" value="UniProtKB-UniRule"/>
</dbReference>
<organism evidence="4 5">
    <name type="scientific">Desulfosalsimonas propionicica</name>
    <dbReference type="NCBI Taxonomy" id="332175"/>
    <lineage>
        <taxon>Bacteria</taxon>
        <taxon>Pseudomonadati</taxon>
        <taxon>Thermodesulfobacteriota</taxon>
        <taxon>Desulfobacteria</taxon>
        <taxon>Desulfobacterales</taxon>
        <taxon>Desulfosalsimonadaceae</taxon>
        <taxon>Desulfosalsimonas</taxon>
    </lineage>
</organism>
<dbReference type="Gene3D" id="1.10.357.10">
    <property type="entry name" value="Tetracycline Repressor, domain 2"/>
    <property type="match status" value="1"/>
</dbReference>
<dbReference type="InterPro" id="IPR001647">
    <property type="entry name" value="HTH_TetR"/>
</dbReference>
<dbReference type="Gene3D" id="1.10.10.60">
    <property type="entry name" value="Homeodomain-like"/>
    <property type="match status" value="1"/>
</dbReference>
<feature type="DNA-binding region" description="H-T-H motif" evidence="2">
    <location>
        <begin position="35"/>
        <end position="54"/>
    </location>
</feature>